<gene>
    <name evidence="3" type="ORF">H312_02117</name>
</gene>
<evidence type="ECO:0000256" key="1">
    <source>
        <dbReference type="SAM" id="MobiDB-lite"/>
    </source>
</evidence>
<protein>
    <submittedName>
        <fullName evidence="3">Uncharacterized protein</fullName>
    </submittedName>
</protein>
<keyword evidence="4" id="KW-1185">Reference proteome</keyword>
<feature type="non-terminal residue" evidence="3">
    <location>
        <position position="1"/>
    </location>
</feature>
<sequence>MSKKIKKIKEVSSEEESSTETTDSSSSESTNKEKENEVVKDNTFALFSTLFFLVSLFFFMGTVFFLTKYVCESRHAKVLYSKLKNFDNTSDRYQTDIYKLSKIKNFTVNFDNLSSRKSIVELKLINPSHTIFYLIYNGHKLKRIYLKDIIHYLCENSQSLNKDVISTLFRFFYLSLHVKHTKPFVIFCSNKGITINNKNYMSYDKSVMNVIHAILESAK</sequence>
<reference evidence="4" key="1">
    <citation type="submission" date="2013-02" db="EMBL/GenBank/DDBJ databases">
        <authorList>
            <consortium name="The Broad Institute Genome Sequencing Platform"/>
            <person name="Cuomo C."/>
            <person name="Becnel J."/>
            <person name="Sanscrainte N."/>
            <person name="Walker B."/>
            <person name="Young S.K."/>
            <person name="Zeng Q."/>
            <person name="Gargeya S."/>
            <person name="Fitzgerald M."/>
            <person name="Haas B."/>
            <person name="Abouelleil A."/>
            <person name="Alvarado L."/>
            <person name="Arachchi H.M."/>
            <person name="Berlin A.M."/>
            <person name="Chapman S.B."/>
            <person name="Dewar J."/>
            <person name="Goldberg J."/>
            <person name="Griggs A."/>
            <person name="Gujja S."/>
            <person name="Hansen M."/>
            <person name="Howarth C."/>
            <person name="Imamovic A."/>
            <person name="Larimer J."/>
            <person name="McCowan C."/>
            <person name="Murphy C."/>
            <person name="Neiman D."/>
            <person name="Pearson M."/>
            <person name="Priest M."/>
            <person name="Roberts A."/>
            <person name="Saif S."/>
            <person name="Shea T."/>
            <person name="Sisk P."/>
            <person name="Sykes S."/>
            <person name="Wortman J."/>
            <person name="Nusbaum C."/>
            <person name="Birren B."/>
        </authorList>
    </citation>
    <scope>NUCLEOTIDE SEQUENCE [LARGE SCALE GENOMIC DNA]</scope>
    <source>
        <strain evidence="4">PRA339</strain>
    </source>
</reference>
<name>A0A059EZZ2_9MICR</name>
<feature type="region of interest" description="Disordered" evidence="1">
    <location>
        <begin position="1"/>
        <end position="34"/>
    </location>
</feature>
<dbReference type="AlphaFoldDB" id="A0A059EZZ2"/>
<keyword evidence="2" id="KW-0812">Transmembrane</keyword>
<evidence type="ECO:0000313" key="3">
    <source>
        <dbReference type="EMBL" id="KCZ80480.1"/>
    </source>
</evidence>
<reference evidence="3 4" key="2">
    <citation type="submission" date="2014-03" db="EMBL/GenBank/DDBJ databases">
        <title>The Genome Sequence of Anncaliia algerae insect isolate PRA339.</title>
        <authorList>
            <consortium name="The Broad Institute Genome Sequencing Platform"/>
            <consortium name="The Broad Institute Genome Sequencing Center for Infectious Disease"/>
            <person name="Cuomo C."/>
            <person name="Becnel J."/>
            <person name="Sanscrainte N."/>
            <person name="Walker B."/>
            <person name="Young S.K."/>
            <person name="Zeng Q."/>
            <person name="Gargeya S."/>
            <person name="Fitzgerald M."/>
            <person name="Haas B."/>
            <person name="Abouelleil A."/>
            <person name="Alvarado L."/>
            <person name="Arachchi H.M."/>
            <person name="Berlin A.M."/>
            <person name="Chapman S.B."/>
            <person name="Dewar J."/>
            <person name="Goldberg J."/>
            <person name="Griggs A."/>
            <person name="Gujja S."/>
            <person name="Hansen M."/>
            <person name="Howarth C."/>
            <person name="Imamovic A."/>
            <person name="Larimer J."/>
            <person name="McCowan C."/>
            <person name="Murphy C."/>
            <person name="Neiman D."/>
            <person name="Pearson M."/>
            <person name="Priest M."/>
            <person name="Roberts A."/>
            <person name="Saif S."/>
            <person name="Shea T."/>
            <person name="Sisk P."/>
            <person name="Sykes S."/>
            <person name="Wortman J."/>
            <person name="Nusbaum C."/>
            <person name="Birren B."/>
        </authorList>
    </citation>
    <scope>NUCLEOTIDE SEQUENCE [LARGE SCALE GENOMIC DNA]</scope>
    <source>
        <strain evidence="3 4">PRA339</strain>
    </source>
</reference>
<accession>A0A059EZZ2</accession>
<dbReference type="Proteomes" id="UP000030655">
    <property type="component" value="Unassembled WGS sequence"/>
</dbReference>
<feature type="compositionally biased region" description="Low complexity" evidence="1">
    <location>
        <begin position="19"/>
        <end position="29"/>
    </location>
</feature>
<evidence type="ECO:0000256" key="2">
    <source>
        <dbReference type="SAM" id="Phobius"/>
    </source>
</evidence>
<dbReference type="VEuPathDB" id="MicrosporidiaDB:H312_02117"/>
<keyword evidence="2" id="KW-1133">Transmembrane helix</keyword>
<dbReference type="HOGENOM" id="CLU_1261217_0_0_1"/>
<dbReference type="EMBL" id="KK365179">
    <property type="protein sequence ID" value="KCZ80480.1"/>
    <property type="molecule type" value="Genomic_DNA"/>
</dbReference>
<feature type="transmembrane region" description="Helical" evidence="2">
    <location>
        <begin position="44"/>
        <end position="66"/>
    </location>
</feature>
<keyword evidence="2" id="KW-0472">Membrane</keyword>
<proteinExistence type="predicted"/>
<evidence type="ECO:0000313" key="4">
    <source>
        <dbReference type="Proteomes" id="UP000030655"/>
    </source>
</evidence>
<organism evidence="3 4">
    <name type="scientific">Anncaliia algerae PRA339</name>
    <dbReference type="NCBI Taxonomy" id="1288291"/>
    <lineage>
        <taxon>Eukaryota</taxon>
        <taxon>Fungi</taxon>
        <taxon>Fungi incertae sedis</taxon>
        <taxon>Microsporidia</taxon>
        <taxon>Tubulinosematoidea</taxon>
        <taxon>Tubulinosematidae</taxon>
        <taxon>Anncaliia</taxon>
    </lineage>
</organism>